<keyword evidence="2" id="KW-0460">Magnesium</keyword>
<dbReference type="GO" id="GO:0008834">
    <property type="term" value="F:ditrans,polycis-undecaprenyl-diphosphate synthase [(2E,6E)-farnesyl-diphosphate specific] activity"/>
    <property type="evidence" value="ECO:0007669"/>
    <property type="project" value="TreeGrafter"/>
</dbReference>
<dbReference type="Pfam" id="PF01255">
    <property type="entry name" value="Prenyltransf"/>
    <property type="match status" value="1"/>
</dbReference>
<comment type="subunit">
    <text evidence="2">Homodimer.</text>
</comment>
<feature type="binding site" evidence="2">
    <location>
        <position position="212"/>
    </location>
    <ligand>
        <name>Mg(2+)</name>
        <dbReference type="ChEBI" id="CHEBI:18420"/>
    </ligand>
</feature>
<dbReference type="PANTHER" id="PTHR10291:SF0">
    <property type="entry name" value="DEHYDRODOLICHYL DIPHOSPHATE SYNTHASE 2"/>
    <property type="match status" value="1"/>
</dbReference>
<feature type="binding site" evidence="2">
    <location>
        <position position="42"/>
    </location>
    <ligand>
        <name>substrate</name>
    </ligand>
</feature>
<dbReference type="FunFam" id="3.40.1180.10:FF:000001">
    <property type="entry name" value="(2E,6E)-farnesyl-diphosphate-specific ditrans,polycis-undecaprenyl-diphosphate synthase"/>
    <property type="match status" value="1"/>
</dbReference>
<feature type="binding site" evidence="2">
    <location>
        <begin position="70"/>
        <end position="72"/>
    </location>
    <ligand>
        <name>substrate</name>
    </ligand>
</feature>
<dbReference type="InterPro" id="IPR018520">
    <property type="entry name" value="UPP_synth-like_CS"/>
</dbReference>
<dbReference type="NCBIfam" id="TIGR00055">
    <property type="entry name" value="uppS"/>
    <property type="match status" value="1"/>
</dbReference>
<dbReference type="CDD" id="cd00475">
    <property type="entry name" value="Cis_IPPS"/>
    <property type="match status" value="1"/>
</dbReference>
<evidence type="ECO:0000313" key="4">
    <source>
        <dbReference type="Proteomes" id="UP000009881"/>
    </source>
</evidence>
<dbReference type="NCBIfam" id="NF011405">
    <property type="entry name" value="PRK14830.1"/>
    <property type="match status" value="1"/>
</dbReference>
<feature type="binding site" evidence="2">
    <location>
        <begin position="199"/>
        <end position="201"/>
    </location>
    <ligand>
        <name>substrate</name>
    </ligand>
</feature>
<dbReference type="InterPro" id="IPR036424">
    <property type="entry name" value="UPP_synth-like_sf"/>
</dbReference>
<feature type="binding site" evidence="2">
    <location>
        <position position="193"/>
    </location>
    <ligand>
        <name>substrate</name>
    </ligand>
</feature>
<keyword evidence="1 2" id="KW-0808">Transferase</keyword>
<feature type="binding site" evidence="2">
    <location>
        <position position="74"/>
    </location>
    <ligand>
        <name>substrate</name>
    </ligand>
</feature>
<feature type="binding site" evidence="2">
    <location>
        <position position="30"/>
    </location>
    <ligand>
        <name>substrate</name>
    </ligand>
</feature>
<protein>
    <recommendedName>
        <fullName evidence="2">Isoprenyl transferase</fullName>
        <ecNumber evidence="2">2.5.1.-</ecNumber>
    </recommendedName>
</protein>
<comment type="caution">
    <text evidence="3">The sequence shown here is derived from an EMBL/GenBank/DDBJ whole genome shotgun (WGS) entry which is preliminary data.</text>
</comment>
<evidence type="ECO:0000256" key="2">
    <source>
        <dbReference type="HAMAP-Rule" id="MF_01139"/>
    </source>
</evidence>
<proteinExistence type="inferred from homology"/>
<comment type="function">
    <text evidence="2">Catalyzes the condensation of isopentenyl diphosphate (IPP) with allylic pyrophosphates generating different type of terpenoids.</text>
</comment>
<evidence type="ECO:0000256" key="1">
    <source>
        <dbReference type="ARBA" id="ARBA00022679"/>
    </source>
</evidence>
<dbReference type="GO" id="GO:0000287">
    <property type="term" value="F:magnesium ion binding"/>
    <property type="evidence" value="ECO:0007669"/>
    <property type="project" value="UniProtKB-UniRule"/>
</dbReference>
<keyword evidence="2" id="KW-0479">Metal-binding</keyword>
<organism evidence="3 4">
    <name type="scientific">Caenispirillum salinarum AK4</name>
    <dbReference type="NCBI Taxonomy" id="1238182"/>
    <lineage>
        <taxon>Bacteria</taxon>
        <taxon>Pseudomonadati</taxon>
        <taxon>Pseudomonadota</taxon>
        <taxon>Alphaproteobacteria</taxon>
        <taxon>Rhodospirillales</taxon>
        <taxon>Novispirillaceae</taxon>
        <taxon>Caenispirillum</taxon>
    </lineage>
</organism>
<dbReference type="EMBL" id="ANHY01000007">
    <property type="protein sequence ID" value="EKV30822.1"/>
    <property type="molecule type" value="Genomic_DNA"/>
</dbReference>
<keyword evidence="4" id="KW-1185">Reference proteome</keyword>
<dbReference type="PATRIC" id="fig|1238182.3.peg.1821"/>
<dbReference type="NCBIfam" id="NF011408">
    <property type="entry name" value="PRK14834.1"/>
    <property type="match status" value="1"/>
</dbReference>
<reference evidence="3 4" key="1">
    <citation type="journal article" date="2013" name="Genome Announc.">
        <title>Draft Genome Sequence of an Alphaproteobacterium, Caenispirillum salinarum AK4(T), Isolated from a Solar Saltern.</title>
        <authorList>
            <person name="Khatri I."/>
            <person name="Singh A."/>
            <person name="Korpole S."/>
            <person name="Pinnaka A.K."/>
            <person name="Subramanian S."/>
        </authorList>
    </citation>
    <scope>NUCLEOTIDE SEQUENCE [LARGE SCALE GENOMIC DNA]</scope>
    <source>
        <strain evidence="3 4">AK4</strain>
    </source>
</reference>
<dbReference type="eggNOG" id="COG0020">
    <property type="taxonomic scope" value="Bacteria"/>
</dbReference>
<dbReference type="PANTHER" id="PTHR10291">
    <property type="entry name" value="DEHYDRODOLICHYL DIPHOSPHATE SYNTHASE FAMILY MEMBER"/>
    <property type="match status" value="1"/>
</dbReference>
<name>K9GZV4_9PROT</name>
<feature type="binding site" evidence="2">
    <location>
        <begin position="26"/>
        <end position="29"/>
    </location>
    <ligand>
        <name>substrate</name>
    </ligand>
</feature>
<comment type="similarity">
    <text evidence="2">Belongs to the UPP synthase family.</text>
</comment>
<gene>
    <name evidence="3" type="ORF">C882_4159</name>
</gene>
<feature type="active site" description="Proton acceptor" evidence="2">
    <location>
        <position position="73"/>
    </location>
</feature>
<evidence type="ECO:0000313" key="3">
    <source>
        <dbReference type="EMBL" id="EKV30822.1"/>
    </source>
</evidence>
<dbReference type="GO" id="GO:0005829">
    <property type="term" value="C:cytosol"/>
    <property type="evidence" value="ECO:0007669"/>
    <property type="project" value="TreeGrafter"/>
</dbReference>
<comment type="cofactor">
    <cofactor evidence="2">
        <name>Mg(2+)</name>
        <dbReference type="ChEBI" id="CHEBI:18420"/>
    </cofactor>
    <text evidence="2">Binds 2 magnesium ions per subunit.</text>
</comment>
<dbReference type="AlphaFoldDB" id="K9GZV4"/>
<accession>K9GZV4</accession>
<feature type="binding site" evidence="2">
    <location>
        <position position="76"/>
    </location>
    <ligand>
        <name>substrate</name>
    </ligand>
</feature>
<dbReference type="Gene3D" id="3.40.1180.10">
    <property type="entry name" value="Decaprenyl diphosphate synthase-like"/>
    <property type="match status" value="1"/>
</dbReference>
<dbReference type="HAMAP" id="MF_01139">
    <property type="entry name" value="ISPT"/>
    <property type="match status" value="1"/>
</dbReference>
<feature type="binding site" evidence="2">
    <location>
        <position position="38"/>
    </location>
    <ligand>
        <name>substrate</name>
    </ligand>
</feature>
<dbReference type="GO" id="GO:0016094">
    <property type="term" value="P:polyprenol biosynthetic process"/>
    <property type="evidence" value="ECO:0007669"/>
    <property type="project" value="TreeGrafter"/>
</dbReference>
<dbReference type="PROSITE" id="PS01066">
    <property type="entry name" value="UPP_SYNTHASE"/>
    <property type="match status" value="1"/>
</dbReference>
<dbReference type="SUPFAM" id="SSF64005">
    <property type="entry name" value="Undecaprenyl diphosphate synthase"/>
    <property type="match status" value="1"/>
</dbReference>
<dbReference type="EC" id="2.5.1.-" evidence="2"/>
<dbReference type="InterPro" id="IPR001441">
    <property type="entry name" value="UPP_synth-like"/>
</dbReference>
<sequence length="247" mass="26945">MMGAEPLKRGGEKPPPPAHVAIIMDGNGRWAKARGLPRTAGHRKGAEAVRATLRAAGEMGIGYLTLFGFSSENWRRPEDEVTELKGLLRLYLGNELNNLHENGVRLRVIGERERFGGELARMITAAEEKTAGNTGLTLTIALSYGGRQEIVAAARSLAADAAAGRVDAAQIDEALFASRLFTADIPDPDLLIRTSGEQRVSNFLLWQIAYAEMVFVDTLWPDFGRPELEAAVRAFSLRDRRYGGVKG</sequence>
<feature type="active site" evidence="2">
    <location>
        <position position="25"/>
    </location>
</feature>
<feature type="binding site" evidence="2">
    <location>
        <position position="25"/>
    </location>
    <ligand>
        <name>Mg(2+)</name>
        <dbReference type="ChEBI" id="CHEBI:18420"/>
    </ligand>
</feature>
<dbReference type="STRING" id="1238182.C882_4159"/>
<dbReference type="Proteomes" id="UP000009881">
    <property type="component" value="Unassembled WGS sequence"/>
</dbReference>